<dbReference type="InterPro" id="IPR003033">
    <property type="entry name" value="SCP2_sterol-bd_dom"/>
</dbReference>
<evidence type="ECO:0000256" key="4">
    <source>
        <dbReference type="SAM" id="Phobius"/>
    </source>
</evidence>
<evidence type="ECO:0000313" key="8">
    <source>
        <dbReference type="Proteomes" id="UP000077245"/>
    </source>
</evidence>
<evidence type="ECO:0000313" key="7">
    <source>
        <dbReference type="EMBL" id="KZX10259.1"/>
    </source>
</evidence>
<evidence type="ECO:0000259" key="6">
    <source>
        <dbReference type="Pfam" id="PF02525"/>
    </source>
</evidence>
<feature type="transmembrane region" description="Helical" evidence="4">
    <location>
        <begin position="497"/>
        <end position="518"/>
    </location>
</feature>
<keyword evidence="4" id="KW-0472">Membrane</keyword>
<feature type="transmembrane region" description="Helical" evidence="4">
    <location>
        <begin position="452"/>
        <end position="476"/>
    </location>
</feature>
<feature type="transmembrane region" description="Helical" evidence="4">
    <location>
        <begin position="381"/>
        <end position="412"/>
    </location>
</feature>
<dbReference type="InterPro" id="IPR036527">
    <property type="entry name" value="SCP2_sterol-bd_dom_sf"/>
</dbReference>
<dbReference type="SUPFAM" id="SSF52218">
    <property type="entry name" value="Flavoproteins"/>
    <property type="match status" value="1"/>
</dbReference>
<comment type="cofactor">
    <cofactor evidence="1">
        <name>FMN</name>
        <dbReference type="ChEBI" id="CHEBI:58210"/>
    </cofactor>
</comment>
<keyword evidence="3" id="KW-0288">FMN</keyword>
<comment type="caution">
    <text evidence="7">The sequence shown here is derived from an EMBL/GenBank/DDBJ whole genome shotgun (WGS) entry which is preliminary data.</text>
</comment>
<keyword evidence="4" id="KW-0812">Transmembrane</keyword>
<reference evidence="7 8" key="1">
    <citation type="submission" date="2016-04" db="EMBL/GenBank/DDBJ databases">
        <title>Genome sequence of Methanobrevibacter curvatus DSM 11111.</title>
        <authorList>
            <person name="Poehlein A."/>
            <person name="Seedorf H."/>
            <person name="Daniel R."/>
        </authorList>
    </citation>
    <scope>NUCLEOTIDE SEQUENCE [LARGE SCALE GENOMIC DNA]</scope>
    <source>
        <strain evidence="7 8">DSM 11111</strain>
    </source>
</reference>
<feature type="domain" description="Flavodoxin-like fold" evidence="6">
    <location>
        <begin position="1"/>
        <end position="142"/>
    </location>
</feature>
<evidence type="ECO:0000256" key="1">
    <source>
        <dbReference type="ARBA" id="ARBA00001917"/>
    </source>
</evidence>
<dbReference type="OrthoDB" id="9059at2157"/>
<evidence type="ECO:0000256" key="3">
    <source>
        <dbReference type="ARBA" id="ARBA00022643"/>
    </source>
</evidence>
<keyword evidence="8" id="KW-1185">Reference proteome</keyword>
<feature type="transmembrane region" description="Helical" evidence="4">
    <location>
        <begin position="424"/>
        <end position="446"/>
    </location>
</feature>
<gene>
    <name evidence="7" type="primary">azoR</name>
    <name evidence="7" type="ORF">MBCUR_18660</name>
</gene>
<evidence type="ECO:0000256" key="2">
    <source>
        <dbReference type="ARBA" id="ARBA00022630"/>
    </source>
</evidence>
<organism evidence="7 8">
    <name type="scientific">Methanobrevibacter curvatus</name>
    <dbReference type="NCBI Taxonomy" id="49547"/>
    <lineage>
        <taxon>Archaea</taxon>
        <taxon>Methanobacteriati</taxon>
        <taxon>Methanobacteriota</taxon>
        <taxon>Methanomada group</taxon>
        <taxon>Methanobacteria</taxon>
        <taxon>Methanobacteriales</taxon>
        <taxon>Methanobacteriaceae</taxon>
        <taxon>Methanobrevibacter</taxon>
    </lineage>
</organism>
<keyword evidence="2" id="KW-0285">Flavoprotein</keyword>
<feature type="domain" description="SCP2" evidence="5">
    <location>
        <begin position="283"/>
        <end position="358"/>
    </location>
</feature>
<dbReference type="InterPro" id="IPR051796">
    <property type="entry name" value="ISF_SsuE-like"/>
</dbReference>
<dbReference type="STRING" id="49547.MBCUR_18660"/>
<name>A0A165Z555_9EURY</name>
<dbReference type="AlphaFoldDB" id="A0A165Z555"/>
<dbReference type="RefSeq" id="WP_067092635.1">
    <property type="nucleotide sequence ID" value="NZ_LWMV01000221.1"/>
</dbReference>
<evidence type="ECO:0000259" key="5">
    <source>
        <dbReference type="Pfam" id="PF02036"/>
    </source>
</evidence>
<feature type="transmembrane region" description="Helical" evidence="4">
    <location>
        <begin position="524"/>
        <end position="543"/>
    </location>
</feature>
<protein>
    <submittedName>
        <fullName evidence="7">FMN-dependent NADH-azoreductase</fullName>
    </submittedName>
</protein>
<dbReference type="EMBL" id="LWMV01000221">
    <property type="protein sequence ID" value="KZX10259.1"/>
    <property type="molecule type" value="Genomic_DNA"/>
</dbReference>
<dbReference type="SUPFAM" id="SSF55718">
    <property type="entry name" value="SCP-like"/>
    <property type="match status" value="1"/>
</dbReference>
<dbReference type="Gene3D" id="3.40.50.360">
    <property type="match status" value="1"/>
</dbReference>
<dbReference type="PANTHER" id="PTHR43278:SF2">
    <property type="entry name" value="IRON-SULFUR FLAVOPROTEIN"/>
    <property type="match status" value="1"/>
</dbReference>
<dbReference type="PATRIC" id="fig|49547.3.peg.1972"/>
<dbReference type="Proteomes" id="UP000077245">
    <property type="component" value="Unassembled WGS sequence"/>
</dbReference>
<dbReference type="Pfam" id="PF02525">
    <property type="entry name" value="Flavodoxin_2"/>
    <property type="match status" value="1"/>
</dbReference>
<dbReference type="InterPro" id="IPR029039">
    <property type="entry name" value="Flavoprotein-like_sf"/>
</dbReference>
<sequence>MKILVLNGSPRGNKSNTFQLTENFIKGLNNTQNNNIDILDMIKQNISPCLGCFNCWTVSPGKCVIKDDMEENLKKYINADLIIWSFPLYYFGMPSQIKVFMDRLLPLNLPFIEEPKNGGNIHPPRYDLSKQNYVLISTCGFYTKENNYDALFKQFELVYGDKVKKIICTEGELFAHPSLKNRTSQYLSYVKTAGEEYGKNKEFSKETEEKLDELLYDKDTFIELANLSWDINTSEENTINSINNDENNSKIANSYENKEESYRFMKQMTAIYNKGTVEDGEVIIEIYFTDLEKTYQIHLSKNLSKLKVKDFKEYNTRIETSFQLWKDISEGKVNGAKAMIDKKYRVLGDFNTMLKMDDYFGVGKSVGESVEKETQSKSTNMLFLLAPWIIFWVLVPISSQIGGTLAIISSSLIPLLRGKFKLTIYDLATVSLVSILGVITLMGFNVGTIVSISYLLFGVLWLFSGFLKIPLTAYYSNKDYNGELAFKNPLFIKTNRILTIEWGVLYVLISISTIFIMQTVFSPYVGLINSLAPLIMGIYTNWFSKWYPAHIAKAK</sequence>
<dbReference type="PANTHER" id="PTHR43278">
    <property type="entry name" value="NAD(P)H-DEPENDENT FMN-CONTAINING OXIDOREDUCTASE YWQN-RELATED"/>
    <property type="match status" value="1"/>
</dbReference>
<accession>A0A165Z555</accession>
<keyword evidence="4" id="KW-1133">Transmembrane helix</keyword>
<dbReference type="Pfam" id="PF02036">
    <property type="entry name" value="SCP2"/>
    <property type="match status" value="1"/>
</dbReference>
<proteinExistence type="predicted"/>
<dbReference type="Gene3D" id="3.30.1050.10">
    <property type="entry name" value="SCP2 sterol-binding domain"/>
    <property type="match status" value="1"/>
</dbReference>
<dbReference type="InterPro" id="IPR003680">
    <property type="entry name" value="Flavodoxin_fold"/>
</dbReference>